<dbReference type="InterPro" id="IPR012435">
    <property type="entry name" value="TMEM144"/>
</dbReference>
<evidence type="ECO:0000256" key="5">
    <source>
        <dbReference type="ARBA" id="ARBA00023136"/>
    </source>
</evidence>
<name>A0A1X7TW67_AMPQE</name>
<dbReference type="EnsemblMetazoa" id="Aqu2.1.19568_001">
    <property type="protein sequence ID" value="Aqu2.1.19568_001"/>
    <property type="gene ID" value="Aqu2.1.19568"/>
</dbReference>
<evidence type="ECO:0000256" key="4">
    <source>
        <dbReference type="ARBA" id="ARBA00022989"/>
    </source>
</evidence>
<dbReference type="AlphaFoldDB" id="A0A1X7TW67"/>
<feature type="transmembrane region" description="Helical" evidence="6">
    <location>
        <begin position="210"/>
        <end position="233"/>
    </location>
</feature>
<keyword evidence="4 6" id="KW-1133">Transmembrane helix</keyword>
<evidence type="ECO:0000256" key="6">
    <source>
        <dbReference type="SAM" id="Phobius"/>
    </source>
</evidence>
<keyword evidence="5 6" id="KW-0472">Membrane</keyword>
<comment type="similarity">
    <text evidence="2">Belongs to the TMEM144 family.</text>
</comment>
<feature type="transmembrane region" description="Helical" evidence="6">
    <location>
        <begin position="152"/>
        <end position="172"/>
    </location>
</feature>
<dbReference type="OrthoDB" id="426527at2759"/>
<dbReference type="GO" id="GO:0015144">
    <property type="term" value="F:carbohydrate transmembrane transporter activity"/>
    <property type="evidence" value="ECO:0007669"/>
    <property type="project" value="InterPro"/>
</dbReference>
<evidence type="ECO:0000313" key="7">
    <source>
        <dbReference type="EnsemblMetazoa" id="Aqu2.1.19568_001"/>
    </source>
</evidence>
<dbReference type="GO" id="GO:0016020">
    <property type="term" value="C:membrane"/>
    <property type="evidence" value="ECO:0007669"/>
    <property type="project" value="UniProtKB-SubCell"/>
</dbReference>
<evidence type="ECO:0000256" key="1">
    <source>
        <dbReference type="ARBA" id="ARBA00004141"/>
    </source>
</evidence>
<evidence type="ECO:0000256" key="3">
    <source>
        <dbReference type="ARBA" id="ARBA00022692"/>
    </source>
</evidence>
<dbReference type="InterPro" id="IPR010651">
    <property type="entry name" value="Sugar_transport"/>
</dbReference>
<accession>A0A1X7TW67</accession>
<dbReference type="Pfam" id="PF07857">
    <property type="entry name" value="TMEM144"/>
    <property type="match status" value="1"/>
</dbReference>
<sequence length="257" mass="28718">MNPTNKQYLFNITTTNKAGNGSISDITVGFQSNVQLYVTDKERGNFCTNVPPLVNITLKGCTKDNCFSTTNVSISNSSYNNFSLVVQFPLNKTLNTNATLYYQNGVTVQSNTITISKCLEKMRTTPGLTTVEFMRLYEDDTHSCNSKILTSFMSLIISLVTSLVSSFSKYFLDMRNRPKVYPKVILPTLKWHHMGIAMTGYFVANENLSLAVSFPIITAGPGFISPVWGILLYREIKKIKMKNEVSSLAITILILIK</sequence>
<dbReference type="InParanoid" id="A0A1X7TW67"/>
<dbReference type="PANTHER" id="PTHR16119:SF17">
    <property type="entry name" value="TRANSMEMBRANE PROTEIN 144"/>
    <property type="match status" value="1"/>
</dbReference>
<proteinExistence type="inferred from homology"/>
<reference evidence="7" key="1">
    <citation type="submission" date="2017-05" db="UniProtKB">
        <authorList>
            <consortium name="EnsemblMetazoa"/>
        </authorList>
    </citation>
    <scope>IDENTIFICATION</scope>
</reference>
<dbReference type="PANTHER" id="PTHR16119">
    <property type="entry name" value="TRANSMEMBRANE PROTEIN 144"/>
    <property type="match status" value="1"/>
</dbReference>
<evidence type="ECO:0000256" key="2">
    <source>
        <dbReference type="ARBA" id="ARBA00005731"/>
    </source>
</evidence>
<keyword evidence="3 6" id="KW-0812">Transmembrane</keyword>
<organism evidence="7">
    <name type="scientific">Amphimedon queenslandica</name>
    <name type="common">Sponge</name>
    <dbReference type="NCBI Taxonomy" id="400682"/>
    <lineage>
        <taxon>Eukaryota</taxon>
        <taxon>Metazoa</taxon>
        <taxon>Porifera</taxon>
        <taxon>Demospongiae</taxon>
        <taxon>Heteroscleromorpha</taxon>
        <taxon>Haplosclerida</taxon>
        <taxon>Niphatidae</taxon>
        <taxon>Amphimedon</taxon>
    </lineage>
</organism>
<protein>
    <submittedName>
        <fullName evidence="7">Uncharacterized protein</fullName>
    </submittedName>
</protein>
<comment type="subcellular location">
    <subcellularLocation>
        <location evidence="1">Membrane</location>
        <topology evidence="1">Multi-pass membrane protein</topology>
    </subcellularLocation>
</comment>